<dbReference type="PANTHER" id="PTHR42852:SF17">
    <property type="entry name" value="THIOREDOXIN-LIKE PROTEIN HI_1115"/>
    <property type="match status" value="1"/>
</dbReference>
<protein>
    <submittedName>
        <fullName evidence="2">Protein disulfide oxidoreductase</fullName>
    </submittedName>
</protein>
<dbReference type="PROSITE" id="PS51352">
    <property type="entry name" value="THIOREDOXIN_2"/>
    <property type="match status" value="1"/>
</dbReference>
<sequence>MADSTAPPPGGPGRKAAQRLRAWARGWKSHLLTLALVWLVVTAVDAWRLRDLPRGPAPATALVLAPHGQATTLQDWRAQHPGRAVALHFWAEWCAICRIEEPTVAALSADWPVLGIAMQSGDVAQVARVQQQRGHPWPTAVDPRGQLSADWGVRSVPALVVMDASGRVRFATSGYTPGWSMRLRLWWAQTVPAWG</sequence>
<dbReference type="RefSeq" id="WP_345066982.1">
    <property type="nucleotide sequence ID" value="NZ_BAABEX010000030.1"/>
</dbReference>
<dbReference type="InterPro" id="IPR013766">
    <property type="entry name" value="Thioredoxin_domain"/>
</dbReference>
<feature type="domain" description="Thioredoxin" evidence="1">
    <location>
        <begin position="51"/>
        <end position="190"/>
    </location>
</feature>
<name>A0ABP8LJI1_9BURK</name>
<gene>
    <name evidence="2" type="ORF">GCM10023090_29610</name>
</gene>
<reference evidence="3" key="1">
    <citation type="journal article" date="2019" name="Int. J. Syst. Evol. Microbiol.">
        <title>The Global Catalogue of Microorganisms (GCM) 10K type strain sequencing project: providing services to taxonomists for standard genome sequencing and annotation.</title>
        <authorList>
            <consortium name="The Broad Institute Genomics Platform"/>
            <consortium name="The Broad Institute Genome Sequencing Center for Infectious Disease"/>
            <person name="Wu L."/>
            <person name="Ma J."/>
        </authorList>
    </citation>
    <scope>NUCLEOTIDE SEQUENCE [LARGE SCALE GENOMIC DNA]</scope>
    <source>
        <strain evidence="3">JCM 31890</strain>
    </source>
</reference>
<dbReference type="Proteomes" id="UP001501788">
    <property type="component" value="Unassembled WGS sequence"/>
</dbReference>
<dbReference type="SUPFAM" id="SSF52833">
    <property type="entry name" value="Thioredoxin-like"/>
    <property type="match status" value="1"/>
</dbReference>
<dbReference type="InterPro" id="IPR000866">
    <property type="entry name" value="AhpC/TSA"/>
</dbReference>
<evidence type="ECO:0000259" key="1">
    <source>
        <dbReference type="PROSITE" id="PS51352"/>
    </source>
</evidence>
<dbReference type="Pfam" id="PF00578">
    <property type="entry name" value="AhpC-TSA"/>
    <property type="match status" value="1"/>
</dbReference>
<dbReference type="PANTHER" id="PTHR42852">
    <property type="entry name" value="THIOL:DISULFIDE INTERCHANGE PROTEIN DSBE"/>
    <property type="match status" value="1"/>
</dbReference>
<evidence type="ECO:0000313" key="3">
    <source>
        <dbReference type="Proteomes" id="UP001501788"/>
    </source>
</evidence>
<proteinExistence type="predicted"/>
<comment type="caution">
    <text evidence="2">The sequence shown here is derived from an EMBL/GenBank/DDBJ whole genome shotgun (WGS) entry which is preliminary data.</text>
</comment>
<evidence type="ECO:0000313" key="2">
    <source>
        <dbReference type="EMBL" id="GAA4429494.1"/>
    </source>
</evidence>
<dbReference type="EMBL" id="BAABEX010000030">
    <property type="protein sequence ID" value="GAA4429494.1"/>
    <property type="molecule type" value="Genomic_DNA"/>
</dbReference>
<dbReference type="InterPro" id="IPR050553">
    <property type="entry name" value="Thioredoxin_ResA/DsbE_sf"/>
</dbReference>
<accession>A0ABP8LJI1</accession>
<dbReference type="InterPro" id="IPR036249">
    <property type="entry name" value="Thioredoxin-like_sf"/>
</dbReference>
<dbReference type="Gene3D" id="3.40.30.10">
    <property type="entry name" value="Glutaredoxin"/>
    <property type="match status" value="1"/>
</dbReference>
<keyword evidence="3" id="KW-1185">Reference proteome</keyword>
<organism evidence="2 3">
    <name type="scientific">Acidovorax lacteus</name>
    <dbReference type="NCBI Taxonomy" id="1924988"/>
    <lineage>
        <taxon>Bacteria</taxon>
        <taxon>Pseudomonadati</taxon>
        <taxon>Pseudomonadota</taxon>
        <taxon>Betaproteobacteria</taxon>
        <taxon>Burkholderiales</taxon>
        <taxon>Comamonadaceae</taxon>
        <taxon>Acidovorax</taxon>
    </lineage>
</organism>